<evidence type="ECO:0000256" key="5">
    <source>
        <dbReference type="ARBA" id="ARBA00022989"/>
    </source>
</evidence>
<evidence type="ECO:0000256" key="4">
    <source>
        <dbReference type="ARBA" id="ARBA00022692"/>
    </source>
</evidence>
<protein>
    <submittedName>
        <fullName evidence="8">Uracil/xanthine transporter</fullName>
    </submittedName>
</protein>
<dbReference type="GO" id="GO:0005886">
    <property type="term" value="C:plasma membrane"/>
    <property type="evidence" value="ECO:0007669"/>
    <property type="project" value="TreeGrafter"/>
</dbReference>
<keyword evidence="6 7" id="KW-0472">Membrane</keyword>
<sequence>MNKGKLSAATIGLGGIQWFFFMFANTVVIPLSVGAAFQLSPEEISGALQRSFVFTGIACALQALIGHRYAVMEGQSGLWWGVTLSLCASSASLGLSLPELGGALSLGMMISGGLVALLGALGIGRLLTKWFTQPVMGVFLLLLACQLIMIFFKGMLGLSVSDKIDVPVAGLSLVIVVFVLWLSIKGKPFVRNFAILIGIVAGWIAFRLLFHTNSAAEESGGPLLALFPWGEPHVEPSILIMTIVTGLLNMTNTVAALKGAEELYGRQTKEGEYRRSFALTGTYSVVSGAFGLVPYAPYASSLGFLQSTRILATSPYFVGAIIFMTLGFVPALSGFFASMPVSVGHAVLFVAYLQLFGSAVRNLAGVVFTPATVYKIAIPAMVGLALMNIPAAAFAAVPALIRPIVSNGLLMGIVVAVAINNVFNWDKFELAKDEKPEEKKAS</sequence>
<organism evidence="8 9">
    <name type="scientific">Paenibacillus contaminans</name>
    <dbReference type="NCBI Taxonomy" id="450362"/>
    <lineage>
        <taxon>Bacteria</taxon>
        <taxon>Bacillati</taxon>
        <taxon>Bacillota</taxon>
        <taxon>Bacilli</taxon>
        <taxon>Bacillales</taxon>
        <taxon>Paenibacillaceae</taxon>
        <taxon>Paenibacillus</taxon>
    </lineage>
</organism>
<evidence type="ECO:0000313" key="8">
    <source>
        <dbReference type="EMBL" id="RAV18972.1"/>
    </source>
</evidence>
<keyword evidence="5 7" id="KW-1133">Transmembrane helix</keyword>
<feature type="transmembrane region" description="Helical" evidence="7">
    <location>
        <begin position="12"/>
        <end position="35"/>
    </location>
</feature>
<dbReference type="PANTHER" id="PTHR42810">
    <property type="entry name" value="PURINE PERMEASE C1399.01C-RELATED"/>
    <property type="match status" value="1"/>
</dbReference>
<feature type="transmembrane region" description="Helical" evidence="7">
    <location>
        <begin position="238"/>
        <end position="257"/>
    </location>
</feature>
<dbReference type="NCBIfam" id="NF008502">
    <property type="entry name" value="PRK11412.1"/>
    <property type="match status" value="1"/>
</dbReference>
<comment type="similarity">
    <text evidence="2">Belongs to the nucleobase:cation symporter-2 (NCS2) (TC 2.A.40) family.</text>
</comment>
<feature type="transmembrane region" description="Helical" evidence="7">
    <location>
        <begin position="103"/>
        <end position="123"/>
    </location>
</feature>
<dbReference type="GO" id="GO:0042907">
    <property type="term" value="F:xanthine transmembrane transporter activity"/>
    <property type="evidence" value="ECO:0007669"/>
    <property type="project" value="TreeGrafter"/>
</dbReference>
<evidence type="ECO:0000313" key="9">
    <source>
        <dbReference type="Proteomes" id="UP000250369"/>
    </source>
</evidence>
<evidence type="ECO:0000256" key="3">
    <source>
        <dbReference type="ARBA" id="ARBA00022448"/>
    </source>
</evidence>
<comment type="subcellular location">
    <subcellularLocation>
        <location evidence="1">Membrane</location>
        <topology evidence="1">Multi-pass membrane protein</topology>
    </subcellularLocation>
</comment>
<dbReference type="InterPro" id="IPR006043">
    <property type="entry name" value="NCS2"/>
</dbReference>
<dbReference type="EMBL" id="QMFB01000014">
    <property type="protein sequence ID" value="RAV18972.1"/>
    <property type="molecule type" value="Genomic_DNA"/>
</dbReference>
<gene>
    <name evidence="8" type="ORF">DQG23_22745</name>
</gene>
<feature type="transmembrane region" description="Helical" evidence="7">
    <location>
        <begin position="47"/>
        <end position="65"/>
    </location>
</feature>
<feature type="transmembrane region" description="Helical" evidence="7">
    <location>
        <begin position="135"/>
        <end position="152"/>
    </location>
</feature>
<feature type="transmembrane region" description="Helical" evidence="7">
    <location>
        <begin position="189"/>
        <end position="210"/>
    </location>
</feature>
<feature type="transmembrane region" description="Helical" evidence="7">
    <location>
        <begin position="404"/>
        <end position="423"/>
    </location>
</feature>
<evidence type="ECO:0000256" key="7">
    <source>
        <dbReference type="SAM" id="Phobius"/>
    </source>
</evidence>
<evidence type="ECO:0000256" key="6">
    <source>
        <dbReference type="ARBA" id="ARBA00023136"/>
    </source>
</evidence>
<feature type="transmembrane region" description="Helical" evidence="7">
    <location>
        <begin position="164"/>
        <end position="182"/>
    </location>
</feature>
<name>A0A329MH10_9BACL</name>
<comment type="caution">
    <text evidence="8">The sequence shown here is derived from an EMBL/GenBank/DDBJ whole genome shotgun (WGS) entry which is preliminary data.</text>
</comment>
<feature type="transmembrane region" description="Helical" evidence="7">
    <location>
        <begin position="316"/>
        <end position="336"/>
    </location>
</feature>
<keyword evidence="3" id="KW-0813">Transport</keyword>
<dbReference type="OrthoDB" id="5597247at2"/>
<keyword evidence="4 7" id="KW-0812">Transmembrane</keyword>
<dbReference type="NCBIfam" id="NF037981">
    <property type="entry name" value="NCS2_1"/>
    <property type="match status" value="1"/>
</dbReference>
<evidence type="ECO:0000256" key="1">
    <source>
        <dbReference type="ARBA" id="ARBA00004141"/>
    </source>
</evidence>
<keyword evidence="9" id="KW-1185">Reference proteome</keyword>
<dbReference type="PANTHER" id="PTHR42810:SF6">
    <property type="entry name" value="PURINE PERMEASE YBBY-RELATED"/>
    <property type="match status" value="1"/>
</dbReference>
<accession>A0A329MH10</accession>
<feature type="transmembrane region" description="Helical" evidence="7">
    <location>
        <begin position="343"/>
        <end position="364"/>
    </location>
</feature>
<feature type="transmembrane region" description="Helical" evidence="7">
    <location>
        <begin position="376"/>
        <end position="397"/>
    </location>
</feature>
<dbReference type="RefSeq" id="WP_113033179.1">
    <property type="nucleotide sequence ID" value="NZ_QMFB01000014.1"/>
</dbReference>
<feature type="transmembrane region" description="Helical" evidence="7">
    <location>
        <begin position="277"/>
        <end position="296"/>
    </location>
</feature>
<dbReference type="Pfam" id="PF00860">
    <property type="entry name" value="Xan_ur_permease"/>
    <property type="match status" value="1"/>
</dbReference>
<dbReference type="Proteomes" id="UP000250369">
    <property type="component" value="Unassembled WGS sequence"/>
</dbReference>
<reference evidence="8 9" key="1">
    <citation type="journal article" date="2009" name="Int. J. Syst. Evol. Microbiol.">
        <title>Paenibacillus contaminans sp. nov., isolated from a contaminated laboratory plate.</title>
        <authorList>
            <person name="Chou J.H."/>
            <person name="Lee J.H."/>
            <person name="Lin M.C."/>
            <person name="Chang P.S."/>
            <person name="Arun A.B."/>
            <person name="Young C.C."/>
            <person name="Chen W.M."/>
        </authorList>
    </citation>
    <scope>NUCLEOTIDE SEQUENCE [LARGE SCALE GENOMIC DNA]</scope>
    <source>
        <strain evidence="8 9">CKOBP-6</strain>
    </source>
</reference>
<proteinExistence type="inferred from homology"/>
<evidence type="ECO:0000256" key="2">
    <source>
        <dbReference type="ARBA" id="ARBA00008821"/>
    </source>
</evidence>
<dbReference type="AlphaFoldDB" id="A0A329MH10"/>